<comment type="similarity">
    <text evidence="1">Belongs to the DeSI family.</text>
</comment>
<dbReference type="OrthoDB" id="412286at2759"/>
<evidence type="ECO:0000259" key="5">
    <source>
        <dbReference type="PROSITE" id="PS51858"/>
    </source>
</evidence>
<name>A0A9P9BRA1_9PEZI</name>
<dbReference type="RefSeq" id="XP_046009899.1">
    <property type="nucleotide sequence ID" value="XM_046154941.1"/>
</dbReference>
<evidence type="ECO:0000313" key="7">
    <source>
        <dbReference type="Proteomes" id="UP000756346"/>
    </source>
</evidence>
<feature type="compositionally biased region" description="Acidic residues" evidence="4">
    <location>
        <begin position="214"/>
        <end position="223"/>
    </location>
</feature>
<evidence type="ECO:0000256" key="1">
    <source>
        <dbReference type="ARBA" id="ARBA00008140"/>
    </source>
</evidence>
<dbReference type="PROSITE" id="PS51858">
    <property type="entry name" value="PPPDE"/>
    <property type="match status" value="1"/>
</dbReference>
<dbReference type="Proteomes" id="UP000756346">
    <property type="component" value="Unassembled WGS sequence"/>
</dbReference>
<dbReference type="AlphaFoldDB" id="A0A9P9BRA1"/>
<dbReference type="EMBL" id="JAGTJQ010000008">
    <property type="protein sequence ID" value="KAH7026682.1"/>
    <property type="molecule type" value="Genomic_DNA"/>
</dbReference>
<evidence type="ECO:0000313" key="6">
    <source>
        <dbReference type="EMBL" id="KAH7026682.1"/>
    </source>
</evidence>
<dbReference type="PANTHER" id="PTHR12378">
    <property type="entry name" value="DESUMOYLATING ISOPEPTIDASE"/>
    <property type="match status" value="1"/>
</dbReference>
<dbReference type="Gene3D" id="3.90.1720.30">
    <property type="entry name" value="PPPDE domains"/>
    <property type="match status" value="1"/>
</dbReference>
<feature type="region of interest" description="Disordered" evidence="4">
    <location>
        <begin position="196"/>
        <end position="260"/>
    </location>
</feature>
<dbReference type="PANTHER" id="PTHR12378:SF80">
    <property type="entry name" value="IP06716P-RELATED"/>
    <property type="match status" value="1"/>
</dbReference>
<comment type="caution">
    <text evidence="6">The sequence shown here is derived from an EMBL/GenBank/DDBJ whole genome shotgun (WGS) entry which is preliminary data.</text>
</comment>
<evidence type="ECO:0000256" key="3">
    <source>
        <dbReference type="ARBA" id="ARBA00022801"/>
    </source>
</evidence>
<dbReference type="GO" id="GO:0101005">
    <property type="term" value="F:deubiquitinase activity"/>
    <property type="evidence" value="ECO:0007669"/>
    <property type="project" value="TreeGrafter"/>
</dbReference>
<organism evidence="6 7">
    <name type="scientific">Microdochium trichocladiopsis</name>
    <dbReference type="NCBI Taxonomy" id="1682393"/>
    <lineage>
        <taxon>Eukaryota</taxon>
        <taxon>Fungi</taxon>
        <taxon>Dikarya</taxon>
        <taxon>Ascomycota</taxon>
        <taxon>Pezizomycotina</taxon>
        <taxon>Sordariomycetes</taxon>
        <taxon>Xylariomycetidae</taxon>
        <taxon>Xylariales</taxon>
        <taxon>Microdochiaceae</taxon>
        <taxon>Microdochium</taxon>
    </lineage>
</organism>
<feature type="compositionally biased region" description="Low complexity" evidence="4">
    <location>
        <begin position="8"/>
        <end position="22"/>
    </location>
</feature>
<keyword evidence="3" id="KW-0378">Hydrolase</keyword>
<gene>
    <name evidence="6" type="ORF">B0I36DRAFT_331146</name>
</gene>
<reference evidence="6" key="1">
    <citation type="journal article" date="2021" name="Nat. Commun.">
        <title>Genetic determinants of endophytism in the Arabidopsis root mycobiome.</title>
        <authorList>
            <person name="Mesny F."/>
            <person name="Miyauchi S."/>
            <person name="Thiergart T."/>
            <person name="Pickel B."/>
            <person name="Atanasova L."/>
            <person name="Karlsson M."/>
            <person name="Huettel B."/>
            <person name="Barry K.W."/>
            <person name="Haridas S."/>
            <person name="Chen C."/>
            <person name="Bauer D."/>
            <person name="Andreopoulos W."/>
            <person name="Pangilinan J."/>
            <person name="LaButti K."/>
            <person name="Riley R."/>
            <person name="Lipzen A."/>
            <person name="Clum A."/>
            <person name="Drula E."/>
            <person name="Henrissat B."/>
            <person name="Kohler A."/>
            <person name="Grigoriev I.V."/>
            <person name="Martin F.M."/>
            <person name="Hacquard S."/>
        </authorList>
    </citation>
    <scope>NUCLEOTIDE SEQUENCE</scope>
    <source>
        <strain evidence="6">MPI-CAGE-CH-0230</strain>
    </source>
</reference>
<protein>
    <submittedName>
        <fullName evidence="6">PPPDE putative peptidase domain-containing protein</fullName>
    </submittedName>
</protein>
<accession>A0A9P9BRA1</accession>
<feature type="domain" description="PPPDE" evidence="5">
    <location>
        <begin position="28"/>
        <end position="170"/>
    </location>
</feature>
<evidence type="ECO:0000256" key="2">
    <source>
        <dbReference type="ARBA" id="ARBA00022670"/>
    </source>
</evidence>
<sequence>MPRPKPQRASSTRNSRSSHRSTLSLSRTEVVINVYDLLPPGRLSSVLWTIGSSLLHSGVVINGKEYAYGGHDRRNTTGVYWTPPKTTPPGGTFKLELLHGFTFATTAEIDVIIRAASNEFLGTQYNLLSKNCNHFTSHLCQKLTGRPGPGWLNRAASIGVALPCVVPRDWIEPPDYDNADGELIEDDDDEGYRDHERTSMLRQNSDAHILDQSTGDEDEDDSGEDGRRRQSSAAKKGKGPAGPQRDTSGRAIPAAERAPR</sequence>
<dbReference type="SMART" id="SM01179">
    <property type="entry name" value="DUF862"/>
    <property type="match status" value="1"/>
</dbReference>
<dbReference type="GeneID" id="70184487"/>
<feature type="region of interest" description="Disordered" evidence="4">
    <location>
        <begin position="1"/>
        <end position="22"/>
    </location>
</feature>
<dbReference type="Pfam" id="PF05903">
    <property type="entry name" value="Peptidase_C97"/>
    <property type="match status" value="1"/>
</dbReference>
<dbReference type="InterPro" id="IPR042266">
    <property type="entry name" value="PPPDE_sf"/>
</dbReference>
<dbReference type="GO" id="GO:0016579">
    <property type="term" value="P:protein deubiquitination"/>
    <property type="evidence" value="ECO:0007669"/>
    <property type="project" value="TreeGrafter"/>
</dbReference>
<dbReference type="GO" id="GO:0006508">
    <property type="term" value="P:proteolysis"/>
    <property type="evidence" value="ECO:0007669"/>
    <property type="project" value="UniProtKB-KW"/>
</dbReference>
<keyword evidence="2" id="KW-0645">Protease</keyword>
<dbReference type="InterPro" id="IPR008580">
    <property type="entry name" value="PPPDE_dom"/>
</dbReference>
<keyword evidence="7" id="KW-1185">Reference proteome</keyword>
<evidence type="ECO:0000256" key="4">
    <source>
        <dbReference type="SAM" id="MobiDB-lite"/>
    </source>
</evidence>
<proteinExistence type="inferred from homology"/>